<dbReference type="PIRSF" id="PIRSF002181">
    <property type="entry name" value="Ribosomal_L13"/>
    <property type="match status" value="1"/>
</dbReference>
<dbReference type="GO" id="GO:0017148">
    <property type="term" value="P:negative regulation of translation"/>
    <property type="evidence" value="ECO:0007669"/>
    <property type="project" value="TreeGrafter"/>
</dbReference>
<keyword evidence="2 4" id="KW-0689">Ribosomal protein</keyword>
<evidence type="ECO:0000256" key="4">
    <source>
        <dbReference type="HAMAP-Rule" id="MF_01366"/>
    </source>
</evidence>
<dbReference type="EMBL" id="DTMZ01000178">
    <property type="protein sequence ID" value="HGD13834.1"/>
    <property type="molecule type" value="Genomic_DNA"/>
</dbReference>
<evidence type="ECO:0000313" key="5">
    <source>
        <dbReference type="EMBL" id="HGD13834.1"/>
    </source>
</evidence>
<dbReference type="AlphaFoldDB" id="A0A7V3V058"/>
<dbReference type="NCBIfam" id="TIGR01066">
    <property type="entry name" value="rplM_bact"/>
    <property type="match status" value="1"/>
</dbReference>
<keyword evidence="3 4" id="KW-0687">Ribonucleoprotein</keyword>
<dbReference type="HAMAP" id="MF_01366">
    <property type="entry name" value="Ribosomal_uL13"/>
    <property type="match status" value="1"/>
</dbReference>
<comment type="caution">
    <text evidence="5">The sequence shown here is derived from an EMBL/GenBank/DDBJ whole genome shotgun (WGS) entry which is preliminary data.</text>
</comment>
<dbReference type="GO" id="GO:0022625">
    <property type="term" value="C:cytosolic large ribosomal subunit"/>
    <property type="evidence" value="ECO:0007669"/>
    <property type="project" value="TreeGrafter"/>
</dbReference>
<gene>
    <name evidence="4" type="primary">rplM</name>
    <name evidence="5" type="ORF">ENX16_07150</name>
</gene>
<evidence type="ECO:0000256" key="3">
    <source>
        <dbReference type="ARBA" id="ARBA00023274"/>
    </source>
</evidence>
<dbReference type="GO" id="GO:0003729">
    <property type="term" value="F:mRNA binding"/>
    <property type="evidence" value="ECO:0007669"/>
    <property type="project" value="TreeGrafter"/>
</dbReference>
<reference evidence="5" key="1">
    <citation type="journal article" date="2020" name="mSystems">
        <title>Genome- and Community-Level Interaction Insights into Carbon Utilization and Element Cycling Functions of Hydrothermarchaeota in Hydrothermal Sediment.</title>
        <authorList>
            <person name="Zhou Z."/>
            <person name="Liu Y."/>
            <person name="Xu W."/>
            <person name="Pan J."/>
            <person name="Luo Z.H."/>
            <person name="Li M."/>
        </authorList>
    </citation>
    <scope>NUCLEOTIDE SEQUENCE [LARGE SCALE GENOMIC DNA]</scope>
    <source>
        <strain evidence="5">SpSt-914</strain>
    </source>
</reference>
<dbReference type="Gene3D" id="3.90.1180.10">
    <property type="entry name" value="Ribosomal protein L13"/>
    <property type="match status" value="1"/>
</dbReference>
<dbReference type="CDD" id="cd00392">
    <property type="entry name" value="Ribosomal_L13"/>
    <property type="match status" value="1"/>
</dbReference>
<proteinExistence type="inferred from homology"/>
<dbReference type="InterPro" id="IPR005823">
    <property type="entry name" value="Ribosomal_uL13_bac-type"/>
</dbReference>
<dbReference type="SUPFAM" id="SSF52161">
    <property type="entry name" value="Ribosomal protein L13"/>
    <property type="match status" value="1"/>
</dbReference>
<organism evidence="5">
    <name type="scientific">candidate division WOR-3 bacterium</name>
    <dbReference type="NCBI Taxonomy" id="2052148"/>
    <lineage>
        <taxon>Bacteria</taxon>
        <taxon>Bacteria division WOR-3</taxon>
    </lineage>
</organism>
<dbReference type="PANTHER" id="PTHR11545">
    <property type="entry name" value="RIBOSOMAL PROTEIN L13"/>
    <property type="match status" value="1"/>
</dbReference>
<name>A0A7V3V058_UNCW3</name>
<dbReference type="InterPro" id="IPR005822">
    <property type="entry name" value="Ribosomal_uL13"/>
</dbReference>
<dbReference type="Pfam" id="PF00572">
    <property type="entry name" value="Ribosomal_L13"/>
    <property type="match status" value="1"/>
</dbReference>
<dbReference type="GO" id="GO:0003735">
    <property type="term" value="F:structural constituent of ribosome"/>
    <property type="evidence" value="ECO:0007669"/>
    <property type="project" value="InterPro"/>
</dbReference>
<evidence type="ECO:0000256" key="2">
    <source>
        <dbReference type="ARBA" id="ARBA00022980"/>
    </source>
</evidence>
<protein>
    <recommendedName>
        <fullName evidence="4">Large ribosomal subunit protein uL13</fullName>
    </recommendedName>
</protein>
<accession>A0A7V3V058</accession>
<comment type="subunit">
    <text evidence="4">Part of the 50S ribosomal subunit.</text>
</comment>
<sequence length="144" mass="16889">MKTYVAKKEEVKGEWYLVDAKNQVLGRLASRIARLLMGKQRPTYTPHVDAGDHVVVINAGAIRVTGKKFEEKIYYRHYNTKPGHLKQITYRQMVEKFPTRPLRLAVLRMLPKNRLQAKRIRRLHIYVGPEHKHQAQKLVPVEIK</sequence>
<comment type="function">
    <text evidence="4">This protein is one of the early assembly proteins of the 50S ribosomal subunit, although it is not seen to bind rRNA by itself. It is important during the early stages of 50S assembly.</text>
</comment>
<evidence type="ECO:0000256" key="1">
    <source>
        <dbReference type="ARBA" id="ARBA00006227"/>
    </source>
</evidence>
<dbReference type="GO" id="GO:0006412">
    <property type="term" value="P:translation"/>
    <property type="evidence" value="ECO:0007669"/>
    <property type="project" value="UniProtKB-UniRule"/>
</dbReference>
<dbReference type="InterPro" id="IPR036899">
    <property type="entry name" value="Ribosomal_uL13_sf"/>
</dbReference>
<comment type="similarity">
    <text evidence="1 4">Belongs to the universal ribosomal protein uL13 family.</text>
</comment>
<dbReference type="PANTHER" id="PTHR11545:SF2">
    <property type="entry name" value="LARGE RIBOSOMAL SUBUNIT PROTEIN UL13M"/>
    <property type="match status" value="1"/>
</dbReference>